<dbReference type="InterPro" id="IPR016163">
    <property type="entry name" value="Ald_DH_C"/>
</dbReference>
<evidence type="ECO:0000256" key="9">
    <source>
        <dbReference type="ARBA" id="ARBA00049194"/>
    </source>
</evidence>
<dbReference type="CDD" id="cd08178">
    <property type="entry name" value="AAD_C"/>
    <property type="match status" value="1"/>
</dbReference>
<keyword evidence="3" id="KW-0408">Iron</keyword>
<dbReference type="RefSeq" id="WP_006702511.1">
    <property type="nucleotide sequence ID" value="NZ_KI391971.1"/>
</dbReference>
<dbReference type="FunFam" id="3.40.50.1970:FF:000002">
    <property type="entry name" value="Aldehyde-alcohol dehydrogenase"/>
    <property type="match status" value="1"/>
</dbReference>
<dbReference type="HOGENOM" id="CLU_007207_1_0_9"/>
<dbReference type="PROSITE" id="PS00913">
    <property type="entry name" value="ADH_IRON_1"/>
    <property type="match status" value="1"/>
</dbReference>
<comment type="similarity">
    <text evidence="7 12">In the N-terminal section; belongs to the aldehyde dehydrogenase family.</text>
</comment>
<dbReference type="GO" id="GO:0015976">
    <property type="term" value="P:carbon utilization"/>
    <property type="evidence" value="ECO:0007669"/>
    <property type="project" value="InterPro"/>
</dbReference>
<evidence type="ECO:0000256" key="4">
    <source>
        <dbReference type="ARBA" id="ARBA00023026"/>
    </source>
</evidence>
<dbReference type="GO" id="GO:0004029">
    <property type="term" value="F:aldehyde dehydrogenase (NAD+) activity"/>
    <property type="evidence" value="ECO:0007669"/>
    <property type="project" value="UniProtKB-EC"/>
</dbReference>
<evidence type="ECO:0000256" key="11">
    <source>
        <dbReference type="ARBA" id="ARBA00074764"/>
    </source>
</evidence>
<comment type="similarity">
    <text evidence="8 12">In the C-terminal section; belongs to the iron-containing alcohol dehydrogenase family.</text>
</comment>
<dbReference type="PANTHER" id="PTHR11496:SF83">
    <property type="entry name" value="HYDROXYACID-OXOACID TRANSHYDROGENASE, MITOCHONDRIAL"/>
    <property type="match status" value="1"/>
</dbReference>
<dbReference type="GO" id="GO:0006066">
    <property type="term" value="P:alcohol metabolic process"/>
    <property type="evidence" value="ECO:0007669"/>
    <property type="project" value="InterPro"/>
</dbReference>
<feature type="domain" description="Alcohol dehydrogenase iron-type/glycerol dehydrogenase GldA" evidence="14">
    <location>
        <begin position="467"/>
        <end position="645"/>
    </location>
</feature>
<dbReference type="PROSITE" id="PS00060">
    <property type="entry name" value="ADH_IRON_2"/>
    <property type="match status" value="1"/>
</dbReference>
<dbReference type="InterPro" id="IPR016162">
    <property type="entry name" value="Ald_DH_N"/>
</dbReference>
<evidence type="ECO:0000259" key="14">
    <source>
        <dbReference type="Pfam" id="PF00465"/>
    </source>
</evidence>
<dbReference type="STRING" id="626369.HMPREF0446_00237"/>
<dbReference type="Gene3D" id="3.40.50.1970">
    <property type="match status" value="1"/>
</dbReference>
<keyword evidence="17" id="KW-1185">Reference proteome</keyword>
<name>D0BJV2_9LACT</name>
<organism evidence="16 17">
    <name type="scientific">Granulicatella elegans ATCC 700633</name>
    <dbReference type="NCBI Taxonomy" id="626369"/>
    <lineage>
        <taxon>Bacteria</taxon>
        <taxon>Bacillati</taxon>
        <taxon>Bacillota</taxon>
        <taxon>Bacilli</taxon>
        <taxon>Lactobacillales</taxon>
        <taxon>Carnobacteriaceae</taxon>
        <taxon>Granulicatella</taxon>
    </lineage>
</organism>
<evidence type="ECO:0000256" key="8">
    <source>
        <dbReference type="ARBA" id="ARBA00035645"/>
    </source>
</evidence>
<dbReference type="Gene3D" id="3.40.605.10">
    <property type="entry name" value="Aldehyde Dehydrogenase, Chain A, domain 1"/>
    <property type="match status" value="1"/>
</dbReference>
<dbReference type="Gene3D" id="1.20.1090.10">
    <property type="entry name" value="Dehydroquinate synthase-like - alpha domain"/>
    <property type="match status" value="1"/>
</dbReference>
<dbReference type="GO" id="GO:0046872">
    <property type="term" value="F:metal ion binding"/>
    <property type="evidence" value="ECO:0007669"/>
    <property type="project" value="InterPro"/>
</dbReference>
<dbReference type="InterPro" id="IPR018211">
    <property type="entry name" value="ADH_Fe_CS"/>
</dbReference>
<evidence type="ECO:0000313" key="16">
    <source>
        <dbReference type="EMBL" id="EEW93355.1"/>
    </source>
</evidence>
<dbReference type="PANTHER" id="PTHR11496">
    <property type="entry name" value="ALCOHOL DEHYDROGENASE"/>
    <property type="match status" value="1"/>
</dbReference>
<dbReference type="Proteomes" id="UP000002939">
    <property type="component" value="Unassembled WGS sequence"/>
</dbReference>
<comment type="cofactor">
    <cofactor evidence="1">
        <name>Fe(2+)</name>
        <dbReference type="ChEBI" id="CHEBI:29033"/>
    </cofactor>
</comment>
<evidence type="ECO:0000256" key="3">
    <source>
        <dbReference type="ARBA" id="ARBA00023004"/>
    </source>
</evidence>
<comment type="caution">
    <text evidence="16">The sequence shown here is derived from an EMBL/GenBank/DDBJ whole genome shotgun (WGS) entry which is preliminary data.</text>
</comment>
<evidence type="ECO:0000259" key="13">
    <source>
        <dbReference type="Pfam" id="PF00171"/>
    </source>
</evidence>
<keyword evidence="4" id="KW-0843">Virulence</keyword>
<protein>
    <recommendedName>
        <fullName evidence="11 12">Aldehyde-alcohol dehydrogenase</fullName>
    </recommendedName>
</protein>
<dbReference type="SUPFAM" id="SSF53720">
    <property type="entry name" value="ALDH-like"/>
    <property type="match status" value="1"/>
</dbReference>
<dbReference type="InterPro" id="IPR039697">
    <property type="entry name" value="Alcohol_dehydrogenase_Fe"/>
</dbReference>
<reference evidence="16" key="1">
    <citation type="submission" date="2009-09" db="EMBL/GenBank/DDBJ databases">
        <authorList>
            <consortium name="The Broad Institute Genome Sequencing Platform"/>
            <person name="Ward D."/>
            <person name="Feldgarden M."/>
            <person name="Earl A."/>
            <person name="Young S.K."/>
            <person name="Zeng Q."/>
            <person name="Koehrsen M."/>
            <person name="Alvarado L."/>
            <person name="Berlin A."/>
            <person name="Bochicchio J."/>
            <person name="Borenstein D."/>
            <person name="Chapman S.B."/>
            <person name="Chen Z."/>
            <person name="Engels R."/>
            <person name="Freedman E."/>
            <person name="Gellesch M."/>
            <person name="Goldberg J."/>
            <person name="Griggs A."/>
            <person name="Gujja S."/>
            <person name="Heilman E."/>
            <person name="Heiman D."/>
            <person name="Hepburn T."/>
            <person name="Howarth C."/>
            <person name="Jen D."/>
            <person name="Larson L."/>
            <person name="Lewis B."/>
            <person name="Mehta T."/>
            <person name="Park D."/>
            <person name="Pearson M."/>
            <person name="Roberts A."/>
            <person name="Saif S."/>
            <person name="Shea T."/>
            <person name="Shenoy N."/>
            <person name="Sisk P."/>
            <person name="Stolte C."/>
            <person name="Sykes S."/>
            <person name="Thomson T."/>
            <person name="Walk T."/>
            <person name="White J."/>
            <person name="Yandava C."/>
            <person name="Sibley C.D."/>
            <person name="Field T.R."/>
            <person name="Grinwis M."/>
            <person name="Eshaghurshan C.S."/>
            <person name="Surette M.G."/>
            <person name="Haas B."/>
            <person name="Nusbaum C."/>
            <person name="Birren B."/>
        </authorList>
    </citation>
    <scope>NUCLEOTIDE SEQUENCE [LARGE SCALE GENOMIC DNA]</scope>
    <source>
        <strain evidence="16">ATCC 700633</strain>
    </source>
</reference>
<dbReference type="FunFam" id="1.20.1090.10:FF:000001">
    <property type="entry name" value="Aldehyde-alcohol dehydrogenase"/>
    <property type="match status" value="1"/>
</dbReference>
<dbReference type="CDD" id="cd07122">
    <property type="entry name" value="ALDH_F20_ACDH"/>
    <property type="match status" value="1"/>
</dbReference>
<feature type="domain" description="Aldehyde dehydrogenase" evidence="13">
    <location>
        <begin position="10"/>
        <end position="413"/>
    </location>
</feature>
<dbReference type="FunFam" id="3.40.309.10:FF:000007">
    <property type="entry name" value="Aldehyde-alcohol dehydrogenase"/>
    <property type="match status" value="1"/>
</dbReference>
<proteinExistence type="inferred from homology"/>
<dbReference type="EMBL" id="ACRF02000014">
    <property type="protein sequence ID" value="EEW93355.1"/>
    <property type="molecule type" value="Genomic_DNA"/>
</dbReference>
<dbReference type="PIRSF" id="PIRSF000111">
    <property type="entry name" value="ALDH_ADH"/>
    <property type="match status" value="1"/>
</dbReference>
<comment type="catalytic activity">
    <reaction evidence="10">
        <text>ethanol + NAD(+) = acetaldehyde + NADH + H(+)</text>
        <dbReference type="Rhea" id="RHEA:25290"/>
        <dbReference type="ChEBI" id="CHEBI:15343"/>
        <dbReference type="ChEBI" id="CHEBI:15378"/>
        <dbReference type="ChEBI" id="CHEBI:16236"/>
        <dbReference type="ChEBI" id="CHEBI:57540"/>
        <dbReference type="ChEBI" id="CHEBI:57945"/>
        <dbReference type="EC" id="1.1.1.1"/>
    </reaction>
</comment>
<dbReference type="GO" id="GO:0004022">
    <property type="term" value="F:alcohol dehydrogenase (NAD+) activity"/>
    <property type="evidence" value="ECO:0007669"/>
    <property type="project" value="UniProtKB-UniRule"/>
</dbReference>
<feature type="domain" description="Fe-containing alcohol dehydrogenase-like C-terminal" evidence="15">
    <location>
        <begin position="656"/>
        <end position="866"/>
    </location>
</feature>
<dbReference type="InterPro" id="IPR012079">
    <property type="entry name" value="Bifunc_Ald-ADH"/>
</dbReference>
<evidence type="ECO:0000256" key="10">
    <source>
        <dbReference type="ARBA" id="ARBA00052923"/>
    </source>
</evidence>
<evidence type="ECO:0000256" key="7">
    <source>
        <dbReference type="ARBA" id="ARBA00035641"/>
    </source>
</evidence>
<evidence type="ECO:0000256" key="2">
    <source>
        <dbReference type="ARBA" id="ARBA00023002"/>
    </source>
</evidence>
<evidence type="ECO:0000256" key="6">
    <source>
        <dbReference type="ARBA" id="ARBA00023268"/>
    </source>
</evidence>
<dbReference type="Pfam" id="PF25137">
    <property type="entry name" value="ADH_Fe_C"/>
    <property type="match status" value="1"/>
</dbReference>
<dbReference type="GO" id="GO:0008774">
    <property type="term" value="F:acetaldehyde dehydrogenase (acetylating) activity"/>
    <property type="evidence" value="ECO:0007669"/>
    <property type="project" value="UniProtKB-UniRule"/>
</dbReference>
<evidence type="ECO:0000313" key="17">
    <source>
        <dbReference type="Proteomes" id="UP000002939"/>
    </source>
</evidence>
<sequence>MSEEKKVVDSQKEVNELVEKGLVALDKFRLLNQEQVDYIVAKASVAALDQHGVLALHAVEETGRGVFEDKATKNLFACEHVVHNMRHTKTVGVIEDDEVTGLTLIAEPVGVVCGITPTTNPTSTAIFKSLIALKTRNPIVFAFHPSAQKSSAHAAQIVRDAAIAAGAPEDCIQWIEHPSIEATNALMNHDGIATILATGGNAMVKAAYSCGKPALGVGAGNVPAYVEKSANIRQAAHDIVMSKSFDNGMVCASEQAAIIDKEIYDEFVAELKSYHTYFVSKKEKALLEEFCFGVKANSKNCAGAKLNANIVGKPAAWIAEQAGFSVPEGTNILAAECSEVGEKEPLTREKLSPVIAILKSESREDGVEKARQMVEFNGLGHSAAIHTEDAELAKEFGRIVRAIRVIWNAPSTFGGIGDVYNAFIPSLTLGCGSYGRNSVGDNVSVVNLLNIKKVGRRRNNMQWFKVPSKIYFERDSIQYLQKMKNVERVMIVTDQQMVNLGFLQRVIEQLELRPNKVIYEVFSDVEPDPDITTVNRGAEIMKSFEPDTIVALGGGSVMDAAKVMWMFYEQPQIDFRDLVQKFMDIRKRAFKFPELGEKAKYVGIPTTSGTGSEVTPFAVISDKANNRKYPLADYSLTPTIAIVDPALVMTVPGFVTADTGMDVLTHAVEAYTSTLANDYTDGLALQAIKLVFENLESSVKNGDFVSREKMHNASTMAGMAFANAFLGMSHSMAHKVGGFFHTVHGRTNAILLPYVIRYNGTRPAKAATWPKYNYYRADEKFQDIARMLGLPSSTPEEAVDALAKAVYELGERVGIEMNFKAQGVDEKEWKETIHEIALLAYEDQCSPANPRLPMVAHMEEILADAYYGYAARPGRLK</sequence>
<accession>D0BJV2</accession>
<dbReference type="AlphaFoldDB" id="D0BJV2"/>
<comment type="catalytic activity">
    <reaction evidence="9">
        <text>an aldehyde + NAD(+) + H2O = a carboxylate + NADH + 2 H(+)</text>
        <dbReference type="Rhea" id="RHEA:16185"/>
        <dbReference type="ChEBI" id="CHEBI:15377"/>
        <dbReference type="ChEBI" id="CHEBI:15378"/>
        <dbReference type="ChEBI" id="CHEBI:17478"/>
        <dbReference type="ChEBI" id="CHEBI:29067"/>
        <dbReference type="ChEBI" id="CHEBI:57540"/>
        <dbReference type="ChEBI" id="CHEBI:57945"/>
        <dbReference type="EC" id="1.2.1.3"/>
    </reaction>
</comment>
<gene>
    <name evidence="16" type="ORF">HMPREF0446_00237</name>
</gene>
<evidence type="ECO:0000259" key="15">
    <source>
        <dbReference type="Pfam" id="PF25137"/>
    </source>
</evidence>
<dbReference type="eggNOG" id="COG1012">
    <property type="taxonomic scope" value="Bacteria"/>
</dbReference>
<keyword evidence="6" id="KW-0511">Multifunctional enzyme</keyword>
<dbReference type="NCBIfam" id="NF010378">
    <property type="entry name" value="PRK13805.1"/>
    <property type="match status" value="1"/>
</dbReference>
<evidence type="ECO:0000256" key="12">
    <source>
        <dbReference type="PIRNR" id="PIRNR000111"/>
    </source>
</evidence>
<keyword evidence="2 12" id="KW-0560">Oxidoreductase</keyword>
<dbReference type="Pfam" id="PF00465">
    <property type="entry name" value="Fe-ADH"/>
    <property type="match status" value="1"/>
</dbReference>
<evidence type="ECO:0000256" key="1">
    <source>
        <dbReference type="ARBA" id="ARBA00001954"/>
    </source>
</evidence>
<dbReference type="OrthoDB" id="9815791at2"/>
<dbReference type="Pfam" id="PF00171">
    <property type="entry name" value="Aldedh"/>
    <property type="match status" value="1"/>
</dbReference>
<dbReference type="InterPro" id="IPR034789">
    <property type="entry name" value="AAD_C"/>
</dbReference>
<evidence type="ECO:0000256" key="5">
    <source>
        <dbReference type="ARBA" id="ARBA00023027"/>
    </source>
</evidence>
<dbReference type="InterPro" id="IPR001670">
    <property type="entry name" value="ADH_Fe/GldA"/>
</dbReference>
<dbReference type="eggNOG" id="COG1454">
    <property type="taxonomic scope" value="Bacteria"/>
</dbReference>
<dbReference type="InterPro" id="IPR016161">
    <property type="entry name" value="Ald_DH/histidinol_DH"/>
</dbReference>
<dbReference type="SUPFAM" id="SSF56796">
    <property type="entry name" value="Dehydroquinate synthase-like"/>
    <property type="match status" value="1"/>
</dbReference>
<dbReference type="InterPro" id="IPR056798">
    <property type="entry name" value="ADH_Fe_C"/>
</dbReference>
<keyword evidence="5" id="KW-0520">NAD</keyword>
<dbReference type="InterPro" id="IPR015590">
    <property type="entry name" value="Aldehyde_DH_dom"/>
</dbReference>
<reference evidence="16" key="2">
    <citation type="submission" date="2011-10" db="EMBL/GenBank/DDBJ databases">
        <title>The Genome Sequence of Granulicatella elegans ATCC 700633.</title>
        <authorList>
            <consortium name="The Broad Institute Genome Sequencing Platform"/>
            <consortium name="The Broad Institute Genome Sequencing Center for Infectious Disease"/>
            <person name="Earl A."/>
            <person name="Ward D."/>
            <person name="Feldgarden M."/>
            <person name="Gevers D."/>
            <person name="Sibley C.D."/>
            <person name="Field T.R."/>
            <person name="Grinwis M."/>
            <person name="Eshaghurshan C.S."/>
            <person name="Surette M.G."/>
            <person name="Young S.K."/>
            <person name="Zeng Q."/>
            <person name="Gargeya S."/>
            <person name="Fitzgerald M."/>
            <person name="Haas B."/>
            <person name="Abouelleil A."/>
            <person name="Alvarado L."/>
            <person name="Arachchi H.M."/>
            <person name="Berlin A."/>
            <person name="Brown A."/>
            <person name="Chapman S.B."/>
            <person name="Chen Z."/>
            <person name="Dunbar C."/>
            <person name="Freedman E."/>
            <person name="Gearin G."/>
            <person name="Goldberg J."/>
            <person name="Griggs A."/>
            <person name="Gujja S."/>
            <person name="Heiman D."/>
            <person name="Howarth C."/>
            <person name="Larson L."/>
            <person name="Lui A."/>
            <person name="MacDonald P.J.P."/>
            <person name="Montmayeur A."/>
            <person name="Murphy C."/>
            <person name="Neiman D."/>
            <person name="Pearson M."/>
            <person name="Priest M."/>
            <person name="Roberts A."/>
            <person name="Saif S."/>
            <person name="Shea T."/>
            <person name="Shenoy N."/>
            <person name="Sisk P."/>
            <person name="Stolte C."/>
            <person name="Sykes S."/>
            <person name="Wortman J."/>
            <person name="Nusbaum C."/>
            <person name="Birren B."/>
        </authorList>
    </citation>
    <scope>NUCLEOTIDE SEQUENCE [LARGE SCALE GENOMIC DNA]</scope>
    <source>
        <strain evidence="16">ATCC 700633</strain>
    </source>
</reference>
<dbReference type="Gene3D" id="3.40.309.10">
    <property type="entry name" value="Aldehyde Dehydrogenase, Chain A, domain 2"/>
    <property type="match status" value="1"/>
</dbReference>